<evidence type="ECO:0000313" key="2">
    <source>
        <dbReference type="EMBL" id="QTD53319.1"/>
    </source>
</evidence>
<dbReference type="Proteomes" id="UP000663929">
    <property type="component" value="Chromosome"/>
</dbReference>
<sequence>MSKPGRHDLPKPIPARYLYLGLLLFLLLGLLTLYQVRADWRARVATSRARALYEMVHSTVPMRPTDTPGVLAWLKWELSSYLASDSVDFSPELITWQKGSYVPEQFERLGELLLSSSTAAEGDWPVAIPLEPEDESLQMRSQFYAALEDEWFVVTRRTFLGGADLDDREDASNQFLRDALTSINRVQARLVTDADSAWLGGVPGKPKLVRFFALCEDGTMVTKPWMAPGTGEDRLRKAFLREGRELRKMPKLPSLVSNEFFFTFDYGAPAHPFYSGLYLDLAGSGLITSLSVPLVAPQSGLKGLFGVDIAFDLDWEDFTNHIQGPLTAELVTLEAPIALSNGPWAALASVISQKGPSRLGQAVAQLARQEVTGQRYQTPASIYHGFAEGMGAVVGFPVQRDTWLVLLFPETEPHFPVLSVALLVLLFLLLLAGLEWNRYRAEAARSQAVSEFQEKQNLLNTMKIPITVVDPNTEEIVFGNTAAEDLGLRQGMLFRSLLPDRLEVREHYERMQVSEPGARRAYGLPLVIADSLRYAVIRSVTVTAPIETIHADERHRLGVLFILEPDSDLSLFTAEVVDRTRMDQRNKLAGLLNHGLDTLSRVLHRHLSRHGDHPFSRWLSGYLSNRIQVIAWLLTHWDDDPPPAEYLVDEGNLRATLQRAYEVFDVVRDDTGLRAQLHWNNGVLADAEPEGTAFEARLDWPETHLLAMPVRGGLGFFLHEVLVNAIRHGCPGDVPLLRIYLDPIRNQFQFSVENRCRQGADPAEPKAYGGRALLRGLARLFAWHDLSFEVVGDRFRVSWRADAVEKAAQGQGD</sequence>
<protein>
    <recommendedName>
        <fullName evidence="4">PAS domain-containing protein</fullName>
    </recommendedName>
</protein>
<feature type="transmembrane region" description="Helical" evidence="1">
    <location>
        <begin position="415"/>
        <end position="436"/>
    </location>
</feature>
<dbReference type="EMBL" id="CP071793">
    <property type="protein sequence ID" value="QTD53319.1"/>
    <property type="molecule type" value="Genomic_DNA"/>
</dbReference>
<keyword evidence="1" id="KW-0472">Membrane</keyword>
<keyword evidence="1" id="KW-0812">Transmembrane</keyword>
<keyword evidence="1" id="KW-1133">Transmembrane helix</keyword>
<dbReference type="KEGG" id="scor:J3U87_12765"/>
<evidence type="ECO:0000256" key="1">
    <source>
        <dbReference type="SAM" id="Phobius"/>
    </source>
</evidence>
<evidence type="ECO:0008006" key="4">
    <source>
        <dbReference type="Google" id="ProtNLM"/>
    </source>
</evidence>
<name>A0A8A4TTN1_SULCO</name>
<dbReference type="RefSeq" id="WP_237383421.1">
    <property type="nucleotide sequence ID" value="NZ_CP071793.1"/>
</dbReference>
<reference evidence="2" key="1">
    <citation type="submission" date="2021-03" db="EMBL/GenBank/DDBJ databases">
        <title>Acanthopleuribacteraceae sp. M133.</title>
        <authorList>
            <person name="Wang G."/>
        </authorList>
    </citation>
    <scope>NUCLEOTIDE SEQUENCE</scope>
    <source>
        <strain evidence="2">M133</strain>
    </source>
</reference>
<dbReference type="AlphaFoldDB" id="A0A8A4TTN1"/>
<keyword evidence="3" id="KW-1185">Reference proteome</keyword>
<organism evidence="2 3">
    <name type="scientific">Sulfidibacter corallicola</name>
    <dbReference type="NCBI Taxonomy" id="2818388"/>
    <lineage>
        <taxon>Bacteria</taxon>
        <taxon>Pseudomonadati</taxon>
        <taxon>Acidobacteriota</taxon>
        <taxon>Holophagae</taxon>
        <taxon>Acanthopleuribacterales</taxon>
        <taxon>Acanthopleuribacteraceae</taxon>
        <taxon>Sulfidibacter</taxon>
    </lineage>
</organism>
<gene>
    <name evidence="2" type="ORF">J3U87_12765</name>
</gene>
<proteinExistence type="predicted"/>
<accession>A0A8A4TTN1</accession>
<evidence type="ECO:0000313" key="3">
    <source>
        <dbReference type="Proteomes" id="UP000663929"/>
    </source>
</evidence>